<feature type="transmembrane region" description="Helical" evidence="7">
    <location>
        <begin position="957"/>
        <end position="982"/>
    </location>
</feature>
<feature type="region of interest" description="Disordered" evidence="6">
    <location>
        <begin position="1604"/>
        <end position="1624"/>
    </location>
</feature>
<dbReference type="Pfam" id="PF07686">
    <property type="entry name" value="V-set"/>
    <property type="match status" value="1"/>
</dbReference>
<dbReference type="EMBL" id="KK107151">
    <property type="protein sequence ID" value="EZA57355.1"/>
    <property type="molecule type" value="Genomic_DNA"/>
</dbReference>
<feature type="compositionally biased region" description="Basic and acidic residues" evidence="6">
    <location>
        <begin position="1531"/>
        <end position="1555"/>
    </location>
</feature>
<feature type="compositionally biased region" description="Polar residues" evidence="6">
    <location>
        <begin position="1172"/>
        <end position="1183"/>
    </location>
</feature>
<proteinExistence type="predicted"/>
<dbReference type="SUPFAM" id="SSF48726">
    <property type="entry name" value="Immunoglobulin"/>
    <property type="match status" value="7"/>
</dbReference>
<dbReference type="Pfam" id="PF13927">
    <property type="entry name" value="Ig_3"/>
    <property type="match status" value="1"/>
</dbReference>
<feature type="compositionally biased region" description="Pro residues" evidence="6">
    <location>
        <begin position="1363"/>
        <end position="1376"/>
    </location>
</feature>
<feature type="domain" description="Ig-like" evidence="8">
    <location>
        <begin position="566"/>
        <end position="652"/>
    </location>
</feature>
<keyword evidence="5" id="KW-1015">Disulfide bond</keyword>
<evidence type="ECO:0000259" key="8">
    <source>
        <dbReference type="PROSITE" id="PS50835"/>
    </source>
</evidence>
<feature type="compositionally biased region" description="Low complexity" evidence="6">
    <location>
        <begin position="1609"/>
        <end position="1619"/>
    </location>
</feature>
<evidence type="ECO:0000256" key="2">
    <source>
        <dbReference type="ARBA" id="ARBA00022692"/>
    </source>
</evidence>
<feature type="domain" description="Ig-like" evidence="8">
    <location>
        <begin position="655"/>
        <end position="767"/>
    </location>
</feature>
<dbReference type="Pfam" id="PF08205">
    <property type="entry name" value="C2-set_2"/>
    <property type="match status" value="2"/>
</dbReference>
<dbReference type="InterPro" id="IPR013783">
    <property type="entry name" value="Ig-like_fold"/>
</dbReference>
<dbReference type="PROSITE" id="PS50835">
    <property type="entry name" value="IG_LIKE"/>
    <property type="match status" value="9"/>
</dbReference>
<dbReference type="SMART" id="SM00408">
    <property type="entry name" value="IGc2"/>
    <property type="match status" value="7"/>
</dbReference>
<accession>A0A026WMU8</accession>
<dbReference type="GO" id="GO:0016020">
    <property type="term" value="C:membrane"/>
    <property type="evidence" value="ECO:0007669"/>
    <property type="project" value="UniProtKB-SubCell"/>
</dbReference>
<evidence type="ECO:0000256" key="3">
    <source>
        <dbReference type="ARBA" id="ARBA00022989"/>
    </source>
</evidence>
<dbReference type="SMART" id="SM00409">
    <property type="entry name" value="IG"/>
    <property type="match status" value="6"/>
</dbReference>
<evidence type="ECO:0000313" key="10">
    <source>
        <dbReference type="Proteomes" id="UP000053097"/>
    </source>
</evidence>
<evidence type="ECO:0000256" key="7">
    <source>
        <dbReference type="SAM" id="Phobius"/>
    </source>
</evidence>
<keyword evidence="4 7" id="KW-0472">Membrane</keyword>
<feature type="region of interest" description="Disordered" evidence="6">
    <location>
        <begin position="1637"/>
        <end position="1665"/>
    </location>
</feature>
<dbReference type="OrthoDB" id="6106100at2759"/>
<dbReference type="InterPro" id="IPR007110">
    <property type="entry name" value="Ig-like_dom"/>
</dbReference>
<feature type="domain" description="Ig-like" evidence="8">
    <location>
        <begin position="236"/>
        <end position="346"/>
    </location>
</feature>
<dbReference type="PANTHER" id="PTHR23278">
    <property type="entry name" value="SIDESTEP PROTEIN"/>
    <property type="match status" value="1"/>
</dbReference>
<dbReference type="InterPro" id="IPR036179">
    <property type="entry name" value="Ig-like_dom_sf"/>
</dbReference>
<evidence type="ECO:0000256" key="5">
    <source>
        <dbReference type="ARBA" id="ARBA00023157"/>
    </source>
</evidence>
<feature type="domain" description="Ig-like" evidence="8">
    <location>
        <begin position="451"/>
        <end position="561"/>
    </location>
</feature>
<sequence length="1754" mass="196945">MLTAHEAPLVKSLRSGEPWLRSEKHAELSTEVLLPCVLKSPQCEGLHSIKWYRGPTRIFIFSEDAGIIRGNNDIAARADIDYSTNSSKTYLKIPKVKLEDEGLYKCEATYMAVNRECNNVQHIILNVTVQPAFVRVIDENSKNTLSTGATLGPINEGSPISLYCESGEGKPVPTVQWFKGDQLLEATSSSTIADTGIGTGSSLLEMQITREELGATFTCKVNSIALVEPLTVDIKPDVHVRPLKMGLAGVVGHVVQGTKILLQCKVEAARPAANVTWQNGTQFLNESSERVEMFETKVHENEDGTSETKSYLAFTASVYDNGKTFKCFAENSVTRTEDLKPMKEVTTIDVLYPPMIKIKPINITVNETDDFLIFCDYEANPATLIKVTWLRDDEELVLNDDHYDGGVTEQTALTVKNATPSDMGSYKCILENDVASSVSEDTVEVSVFYKPVVEVIIDPETPVNEADRLNVSLTCEVDAGNPAMLTAVRWYLDGDLLKELPDCTRNSTAMTTTTEESLTFCDIDPSKLLLEAVGRSFHGNYSCEGRNEAGWGPISPSTPVIVYYKPGPASISYEPRKVVKKHLLSITCFVLDPGRPKVSGFKWLRGWHRLPDENDATLVIESVNLETEANFTCLAYNEAGDGEPATTFIDVSAAPTFIKKLPPYYGYLYNAPNVSIMCWVECAPICNISWLRDDIPMDFSKTNRYYVSNVYHPPDPRTSDFESIQSTLVWNLTVWPNGELDRAEDNSKFTCKSSSNGIGPGVESSTYFHVEFPPEEIIISKKIINVTVDTIPETVKCDAKARPKPIFRWFREGSADTIMEGHVLDLKMPVPRRSNGSYYCEASNRHGSLNISMVMNVQFKPECYIEKERFEGQDYVVCSAIANPKESDFVWSLKSDNDTLEQVPEMRNGRSYMLLDTSVTNFRTYICVANNTIGHSAPCERDIPGHIPWWHQLEGNLLLIIIVVAVVIILVLILICVAIYIVCRRKHSEMKYGGPPSPTVSSHSVQSPAHPTPAPRWPLKPGVLVHINRTHSLRAGLSVRANEAGLRNELMAKHDEPLGQRFLDETPLSSMGRNPARVFRRGRKDQTTQMTTSMTSLHEDGMLARANKIKAMFGVQLKEQATLPGISREKTAVTYKRIVPRQQILHTVEPSREPNRVNVSRKRKKPGADPNQAANNNHVNSVSEGLADSGTKTFYENLPFHGIQAPPNKLVTPKFARVSALHGTLHQSVTASPCSSRPPSRAVSLCDGSSGYESTMSHLGPHYNIYNVPRSNSPVLKYNTLKPRRRKQKHSQQFYSLRLCRRHENIRRKYELYAIPIYKTCPHRSDSTTTIATIMRSMEDAPSLTLSQASASMSLMTRSAPSTPIPPSPTTPPIPAPRTSRKTDPSKHTYQNVPPPVFPPKNASLPKLKTDSLYNYKEHYQQQHRQEMQQYSYPLPSNSSNQLTLPLTRSLYHSSIVSPLQTSFVHTNSSRPSTLMHHETADDTSNHLPAVHRDEEQQQPNYGNHDARQSSRRHVTNRRNDRNRKYRKHERTSTDRSKSKQSRQRGDVAPPRRSDSFVGSPACETSFHQIPDLGVPETMYKISYPHYYEDDIAECSTDYHRPNSAMARQQLQQQQQQQQPWERQSNRCIGNSTQQFVDAGDAKNRNKTPKARTISTGLGDSRTPSAPTIMQYAELHFRDVGQEIDPFKPEFSDLDYADVDYKSYGPINYKAASIALLQKQKQQQQPQQQQPQQQRFLDRRPQMYGASDDNEELL</sequence>
<feature type="region of interest" description="Disordered" evidence="6">
    <location>
        <begin position="1466"/>
        <end position="1569"/>
    </location>
</feature>
<dbReference type="STRING" id="2015173.A0A026WMU8"/>
<dbReference type="PANTHER" id="PTHR23278:SF32">
    <property type="entry name" value="NEUROMUSCULIN, ISOFORM E"/>
    <property type="match status" value="1"/>
</dbReference>
<evidence type="ECO:0000256" key="1">
    <source>
        <dbReference type="ARBA" id="ARBA00004167"/>
    </source>
</evidence>
<comment type="subcellular location">
    <subcellularLocation>
        <location evidence="1">Membrane</location>
        <topology evidence="1">Single-pass membrane protein</topology>
    </subcellularLocation>
</comment>
<feature type="domain" description="Ig-like" evidence="8">
    <location>
        <begin position="131"/>
        <end position="231"/>
    </location>
</feature>
<dbReference type="Proteomes" id="UP000053097">
    <property type="component" value="Unassembled WGS sequence"/>
</dbReference>
<reference evidence="9 10" key="1">
    <citation type="journal article" date="2014" name="Curr. Biol.">
        <title>The genome of the clonal raider ant Cerapachys biroi.</title>
        <authorList>
            <person name="Oxley P.R."/>
            <person name="Ji L."/>
            <person name="Fetter-Pruneda I."/>
            <person name="McKenzie S.K."/>
            <person name="Li C."/>
            <person name="Hu H."/>
            <person name="Zhang G."/>
            <person name="Kronauer D.J."/>
        </authorList>
    </citation>
    <scope>NUCLEOTIDE SEQUENCE [LARGE SCALE GENOMIC DNA]</scope>
</reference>
<keyword evidence="10" id="KW-1185">Reference proteome</keyword>
<dbReference type="InterPro" id="IPR013106">
    <property type="entry name" value="Ig_V-set"/>
</dbReference>
<feature type="domain" description="Ig-like" evidence="8">
    <location>
        <begin position="354"/>
        <end position="446"/>
    </location>
</feature>
<feature type="compositionally biased region" description="Polar residues" evidence="6">
    <location>
        <begin position="999"/>
        <end position="1009"/>
    </location>
</feature>
<feature type="domain" description="Ig-like" evidence="8">
    <location>
        <begin position="8"/>
        <end position="118"/>
    </location>
</feature>
<feature type="compositionally biased region" description="Low complexity" evidence="6">
    <location>
        <begin position="1719"/>
        <end position="1734"/>
    </location>
</feature>
<feature type="region of interest" description="Disordered" evidence="6">
    <location>
        <begin position="992"/>
        <end position="1013"/>
    </location>
</feature>
<feature type="region of interest" description="Disordered" evidence="6">
    <location>
        <begin position="1354"/>
        <end position="1404"/>
    </location>
</feature>
<dbReference type="OMA" id="CETSFHQ"/>
<feature type="region of interest" description="Disordered" evidence="6">
    <location>
        <begin position="1719"/>
        <end position="1754"/>
    </location>
</feature>
<feature type="region of interest" description="Disordered" evidence="6">
    <location>
        <begin position="1147"/>
        <end position="1185"/>
    </location>
</feature>
<feature type="compositionally biased region" description="Basic and acidic residues" evidence="6">
    <location>
        <begin position="1476"/>
        <end position="1496"/>
    </location>
</feature>
<evidence type="ECO:0000256" key="6">
    <source>
        <dbReference type="SAM" id="MobiDB-lite"/>
    </source>
</evidence>
<dbReference type="InterPro" id="IPR003598">
    <property type="entry name" value="Ig_sub2"/>
</dbReference>
<feature type="domain" description="Ig-like" evidence="8">
    <location>
        <begin position="774"/>
        <end position="852"/>
    </location>
</feature>
<organism evidence="9 10">
    <name type="scientific">Ooceraea biroi</name>
    <name type="common">Clonal raider ant</name>
    <name type="synonym">Cerapachys biroi</name>
    <dbReference type="NCBI Taxonomy" id="2015173"/>
    <lineage>
        <taxon>Eukaryota</taxon>
        <taxon>Metazoa</taxon>
        <taxon>Ecdysozoa</taxon>
        <taxon>Arthropoda</taxon>
        <taxon>Hexapoda</taxon>
        <taxon>Insecta</taxon>
        <taxon>Pterygota</taxon>
        <taxon>Neoptera</taxon>
        <taxon>Endopterygota</taxon>
        <taxon>Hymenoptera</taxon>
        <taxon>Apocrita</taxon>
        <taxon>Aculeata</taxon>
        <taxon>Formicoidea</taxon>
        <taxon>Formicidae</taxon>
        <taxon>Dorylinae</taxon>
        <taxon>Ooceraea</taxon>
    </lineage>
</organism>
<dbReference type="Gene3D" id="2.60.40.10">
    <property type="entry name" value="Immunoglobulins"/>
    <property type="match status" value="7"/>
</dbReference>
<dbReference type="CDD" id="cd00096">
    <property type="entry name" value="Ig"/>
    <property type="match status" value="2"/>
</dbReference>
<evidence type="ECO:0000313" key="9">
    <source>
        <dbReference type="EMBL" id="EZA57355.1"/>
    </source>
</evidence>
<protein>
    <submittedName>
        <fullName evidence="9">Hemicentin-1</fullName>
    </submittedName>
</protein>
<dbReference type="InterPro" id="IPR003599">
    <property type="entry name" value="Ig_sub"/>
</dbReference>
<evidence type="ECO:0000256" key="4">
    <source>
        <dbReference type="ARBA" id="ARBA00023136"/>
    </source>
</evidence>
<feature type="compositionally biased region" description="Polar residues" evidence="6">
    <location>
        <begin position="1653"/>
        <end position="1665"/>
    </location>
</feature>
<keyword evidence="3 7" id="KW-1133">Transmembrane helix</keyword>
<dbReference type="InterPro" id="IPR013162">
    <property type="entry name" value="CD80_C2-set"/>
</dbReference>
<gene>
    <name evidence="9" type="ORF">X777_02606</name>
</gene>
<keyword evidence="2 7" id="KW-0812">Transmembrane</keyword>
<name>A0A026WMU8_OOCBI</name>
<feature type="domain" description="Ig-like" evidence="8">
    <location>
        <begin position="861"/>
        <end position="944"/>
    </location>
</feature>
<feature type="compositionally biased region" description="Basic residues" evidence="6">
    <location>
        <begin position="1510"/>
        <end position="1530"/>
    </location>
</feature>